<dbReference type="GO" id="GO:0005764">
    <property type="term" value="C:lysosome"/>
    <property type="evidence" value="ECO:0007669"/>
    <property type="project" value="TreeGrafter"/>
</dbReference>
<dbReference type="GO" id="GO:0008233">
    <property type="term" value="F:peptidase activity"/>
    <property type="evidence" value="ECO:0007669"/>
    <property type="project" value="UniProtKB-KW"/>
</dbReference>
<reference evidence="16" key="1">
    <citation type="submission" date="2022-11" db="UniProtKB">
        <authorList>
            <consortium name="WormBaseParasite"/>
        </authorList>
    </citation>
    <scope>IDENTIFICATION</scope>
</reference>
<evidence type="ECO:0000256" key="13">
    <source>
        <dbReference type="PIRSR" id="PIRSR600246-3"/>
    </source>
</evidence>
<evidence type="ECO:0000256" key="12">
    <source>
        <dbReference type="PIRSR" id="PIRSR600246-2"/>
    </source>
</evidence>
<dbReference type="PANTHER" id="PTHR10188:SF6">
    <property type="entry name" value="N(4)-(BETA-N-ACETYLGLUCOSAMINYL)-L-ASPARAGINASE"/>
    <property type="match status" value="1"/>
</dbReference>
<evidence type="ECO:0000256" key="8">
    <source>
        <dbReference type="ARBA" id="ARBA00078726"/>
    </source>
</evidence>
<sequence length="339" mass="36921">MVWFHVSIVLCVLLRTGQTNSPMVITTWGTDGFQAATEKAFLTLMQTHNGMNSLLDGLTECEQLQCDGTVGFGGSPDERGEIRLDALVYDGYTHEMGAVGSLPNIRSAARVAYAVMKYTKHSILVGDHAANFAMQMGFKYEPLSTNDSLAAYQKWIEQNCQPNYRKNVLPDPSKFCGPYKPAKYKIENAYVQSQIDSRNHDTIGMIVIDFKSNIVAGTSTNGASHKVPGRIGDSPIPGAGAYADNEIGGAVSTGDGDIMMRFLSSFQTVQYMREGKTPTKAAEMTIHTIASKYPNFAGAVVAVNKEGDFGAACHGMDLFKFCVRKQGFEEVKVMSVNCI</sequence>
<keyword evidence="2" id="KW-0645">Protease</keyword>
<feature type="signal peptide" evidence="14">
    <location>
        <begin position="1"/>
        <end position="19"/>
    </location>
</feature>
<dbReference type="PANTHER" id="PTHR10188">
    <property type="entry name" value="L-ASPARAGINASE"/>
    <property type="match status" value="1"/>
</dbReference>
<evidence type="ECO:0000313" key="15">
    <source>
        <dbReference type="Proteomes" id="UP000887581"/>
    </source>
</evidence>
<dbReference type="InterPro" id="IPR000246">
    <property type="entry name" value="Peptidase_T2"/>
</dbReference>
<dbReference type="GO" id="GO:0006508">
    <property type="term" value="P:proteolysis"/>
    <property type="evidence" value="ECO:0007669"/>
    <property type="project" value="UniProtKB-KW"/>
</dbReference>
<evidence type="ECO:0000256" key="4">
    <source>
        <dbReference type="ARBA" id="ARBA00022813"/>
    </source>
</evidence>
<comment type="catalytic activity">
    <reaction evidence="5">
        <text>N(4)-(beta-N-acetyl-D-glucosaminyl)-L-asparagine + H2O = N-acetyl-beta-D-glucosaminylamine + L-aspartate + H(+)</text>
        <dbReference type="Rhea" id="RHEA:11544"/>
        <dbReference type="ChEBI" id="CHEBI:15377"/>
        <dbReference type="ChEBI" id="CHEBI:15378"/>
        <dbReference type="ChEBI" id="CHEBI:15947"/>
        <dbReference type="ChEBI" id="CHEBI:29991"/>
        <dbReference type="ChEBI" id="CHEBI:58080"/>
        <dbReference type="EC" id="3.5.1.26"/>
    </reaction>
</comment>
<dbReference type="InterPro" id="IPR029055">
    <property type="entry name" value="Ntn_hydrolases_N"/>
</dbReference>
<dbReference type="AlphaFoldDB" id="A0A915Q6X3"/>
<evidence type="ECO:0000256" key="9">
    <source>
        <dbReference type="ARBA" id="ARBA00079301"/>
    </source>
</evidence>
<feature type="binding site" evidence="12">
    <location>
        <begin position="230"/>
        <end position="233"/>
    </location>
    <ligand>
        <name>substrate</name>
    </ligand>
</feature>
<dbReference type="Proteomes" id="UP000887581">
    <property type="component" value="Unplaced"/>
</dbReference>
<feature type="site" description="Cleavage; by autolysis" evidence="13">
    <location>
        <begin position="201"/>
        <end position="202"/>
    </location>
</feature>
<keyword evidence="15" id="KW-1185">Reference proteome</keyword>
<proteinExistence type="inferred from homology"/>
<comment type="similarity">
    <text evidence="1">Belongs to the Ntn-hydrolase family.</text>
</comment>
<evidence type="ECO:0000256" key="14">
    <source>
        <dbReference type="SAM" id="SignalP"/>
    </source>
</evidence>
<dbReference type="EC" id="3.5.1.26" evidence="7"/>
<dbReference type="SUPFAM" id="SSF56235">
    <property type="entry name" value="N-terminal nucleophile aminohydrolases (Ntn hydrolases)"/>
    <property type="match status" value="1"/>
</dbReference>
<keyword evidence="4" id="KW-0068">Autocatalytic cleavage</keyword>
<feature type="chain" id="PRO_5037915521" description="N(4)-(beta-N-acetylglucosaminyl)-L-asparaginase" evidence="14">
    <location>
        <begin position="20"/>
        <end position="339"/>
    </location>
</feature>
<evidence type="ECO:0000256" key="7">
    <source>
        <dbReference type="ARBA" id="ARBA00066729"/>
    </source>
</evidence>
<dbReference type="WBParaSite" id="sdigi.contig745.g9659.t1">
    <property type="protein sequence ID" value="sdigi.contig745.g9659.t1"/>
    <property type="gene ID" value="sdigi.contig745.g9659"/>
</dbReference>
<accession>A0A915Q6X3</accession>
<evidence type="ECO:0000256" key="6">
    <source>
        <dbReference type="ARBA" id="ARBA00053295"/>
    </source>
</evidence>
<dbReference type="GO" id="GO:0003948">
    <property type="term" value="F:N4-(beta-N-acetylglucosaminyl)-L-asparaginase activity"/>
    <property type="evidence" value="ECO:0007669"/>
    <property type="project" value="UniProtKB-EC"/>
</dbReference>
<protein>
    <recommendedName>
        <fullName evidence="7">N(4)-(beta-N-acetylglucosaminyl)-L-asparaginase</fullName>
        <ecNumber evidence="7">3.5.1.26</ecNumber>
    </recommendedName>
    <alternativeName>
        <fullName evidence="9">Aspartylglucosaminidase</fullName>
    </alternativeName>
    <alternativeName>
        <fullName evidence="8">Glycosylasparaginase</fullName>
    </alternativeName>
    <alternativeName>
        <fullName evidence="10">N4-(N-acetyl-beta-glucosaminyl)-L-asparagine amidase</fullName>
    </alternativeName>
</protein>
<evidence type="ECO:0000256" key="3">
    <source>
        <dbReference type="ARBA" id="ARBA00022801"/>
    </source>
</evidence>
<evidence type="ECO:0000256" key="5">
    <source>
        <dbReference type="ARBA" id="ARBA00050421"/>
    </source>
</evidence>
<evidence type="ECO:0000313" key="16">
    <source>
        <dbReference type="WBParaSite" id="sdigi.contig745.g9659.t1"/>
    </source>
</evidence>
<dbReference type="CDD" id="cd04513">
    <property type="entry name" value="Glycosylasparaginase"/>
    <property type="match status" value="1"/>
</dbReference>
<feature type="binding site" evidence="12">
    <location>
        <begin position="253"/>
        <end position="256"/>
    </location>
    <ligand>
        <name>substrate</name>
    </ligand>
</feature>
<dbReference type="Pfam" id="PF01112">
    <property type="entry name" value="Asparaginase_2"/>
    <property type="match status" value="1"/>
</dbReference>
<evidence type="ECO:0000256" key="1">
    <source>
        <dbReference type="ARBA" id="ARBA00010872"/>
    </source>
</evidence>
<feature type="active site" description="Nucleophile" evidence="11">
    <location>
        <position position="202"/>
    </location>
</feature>
<evidence type="ECO:0000256" key="2">
    <source>
        <dbReference type="ARBA" id="ARBA00022670"/>
    </source>
</evidence>
<comment type="function">
    <text evidence="6">Cleaves the GlcNAc-Asn bond which joins oligosaccharides to the peptide of asparagine-linked glycoproteins.</text>
</comment>
<dbReference type="Gene3D" id="3.60.20.30">
    <property type="entry name" value="(Glycosyl)asparaginase"/>
    <property type="match status" value="1"/>
</dbReference>
<organism evidence="15 16">
    <name type="scientific">Setaria digitata</name>
    <dbReference type="NCBI Taxonomy" id="48799"/>
    <lineage>
        <taxon>Eukaryota</taxon>
        <taxon>Metazoa</taxon>
        <taxon>Ecdysozoa</taxon>
        <taxon>Nematoda</taxon>
        <taxon>Chromadorea</taxon>
        <taxon>Rhabditida</taxon>
        <taxon>Spirurina</taxon>
        <taxon>Spiruromorpha</taxon>
        <taxon>Filarioidea</taxon>
        <taxon>Setariidae</taxon>
        <taxon>Setaria</taxon>
    </lineage>
</organism>
<dbReference type="FunFam" id="3.60.20.30:FF:000003">
    <property type="entry name" value="N(4)-(Beta-N-acetylglucosaminyl)-L-asparaginase isoform X1"/>
    <property type="match status" value="1"/>
</dbReference>
<evidence type="ECO:0000256" key="11">
    <source>
        <dbReference type="PIRSR" id="PIRSR600246-1"/>
    </source>
</evidence>
<evidence type="ECO:0000256" key="10">
    <source>
        <dbReference type="ARBA" id="ARBA00080645"/>
    </source>
</evidence>
<name>A0A915Q6X3_9BILA</name>
<keyword evidence="3" id="KW-0378">Hydrolase</keyword>
<keyword evidence="14" id="KW-0732">Signal</keyword>